<proteinExistence type="predicted"/>
<organism evidence="1 2">
    <name type="scientific">Clathrospora elynae</name>
    <dbReference type="NCBI Taxonomy" id="706981"/>
    <lineage>
        <taxon>Eukaryota</taxon>
        <taxon>Fungi</taxon>
        <taxon>Dikarya</taxon>
        <taxon>Ascomycota</taxon>
        <taxon>Pezizomycotina</taxon>
        <taxon>Dothideomycetes</taxon>
        <taxon>Pleosporomycetidae</taxon>
        <taxon>Pleosporales</taxon>
        <taxon>Diademaceae</taxon>
        <taxon>Clathrospora</taxon>
    </lineage>
</organism>
<dbReference type="AlphaFoldDB" id="A0A6A5S708"/>
<dbReference type="Pfam" id="PF12796">
    <property type="entry name" value="Ank_2"/>
    <property type="match status" value="1"/>
</dbReference>
<evidence type="ECO:0000313" key="2">
    <source>
        <dbReference type="Proteomes" id="UP000800038"/>
    </source>
</evidence>
<evidence type="ECO:0000313" key="1">
    <source>
        <dbReference type="EMBL" id="KAF1935842.1"/>
    </source>
</evidence>
<accession>A0A6A5S708</accession>
<reference evidence="1" key="1">
    <citation type="journal article" date="2020" name="Stud. Mycol.">
        <title>101 Dothideomycetes genomes: a test case for predicting lifestyles and emergence of pathogens.</title>
        <authorList>
            <person name="Haridas S."/>
            <person name="Albert R."/>
            <person name="Binder M."/>
            <person name="Bloem J."/>
            <person name="Labutti K."/>
            <person name="Salamov A."/>
            <person name="Andreopoulos B."/>
            <person name="Baker S."/>
            <person name="Barry K."/>
            <person name="Bills G."/>
            <person name="Bluhm B."/>
            <person name="Cannon C."/>
            <person name="Castanera R."/>
            <person name="Culley D."/>
            <person name="Daum C."/>
            <person name="Ezra D."/>
            <person name="Gonzalez J."/>
            <person name="Henrissat B."/>
            <person name="Kuo A."/>
            <person name="Liang C."/>
            <person name="Lipzen A."/>
            <person name="Lutzoni F."/>
            <person name="Magnuson J."/>
            <person name="Mondo S."/>
            <person name="Nolan M."/>
            <person name="Ohm R."/>
            <person name="Pangilinan J."/>
            <person name="Park H.-J."/>
            <person name="Ramirez L."/>
            <person name="Alfaro M."/>
            <person name="Sun H."/>
            <person name="Tritt A."/>
            <person name="Yoshinaga Y."/>
            <person name="Zwiers L.-H."/>
            <person name="Turgeon B."/>
            <person name="Goodwin S."/>
            <person name="Spatafora J."/>
            <person name="Crous P."/>
            <person name="Grigoriev I."/>
        </authorList>
    </citation>
    <scope>NUCLEOTIDE SEQUENCE</scope>
    <source>
        <strain evidence="1">CBS 161.51</strain>
    </source>
</reference>
<dbReference type="OrthoDB" id="3763357at2759"/>
<dbReference type="InterPro" id="IPR036770">
    <property type="entry name" value="Ankyrin_rpt-contain_sf"/>
</dbReference>
<protein>
    <submittedName>
        <fullName evidence="1">Uncharacterized protein</fullName>
    </submittedName>
</protein>
<dbReference type="Proteomes" id="UP000800038">
    <property type="component" value="Unassembled WGS sequence"/>
</dbReference>
<dbReference type="InterPro" id="IPR002110">
    <property type="entry name" value="Ankyrin_rpt"/>
</dbReference>
<dbReference type="Gene3D" id="1.25.40.20">
    <property type="entry name" value="Ankyrin repeat-containing domain"/>
    <property type="match status" value="1"/>
</dbReference>
<gene>
    <name evidence="1" type="ORF">EJ02DRAFT_460008</name>
</gene>
<dbReference type="EMBL" id="ML976230">
    <property type="protein sequence ID" value="KAF1935842.1"/>
    <property type="molecule type" value="Genomic_DNA"/>
</dbReference>
<dbReference type="SUPFAM" id="SSF48403">
    <property type="entry name" value="Ankyrin repeat"/>
    <property type="match status" value="1"/>
</dbReference>
<sequence length="189" mass="21119">MKSAIEELSEDIEALRLQAGQLIATSDSLNDIDSQQDTTEASVKWLWTERIPEFPQRSPCTLPIIDEHERDQSGNITLIRAASAGQSVTVEMLLNLNVNTDFKNLLGRTALMEAALWSRINVVRVLLNNTGFPYTGCQADTSLRDNFGNSSLDLIQDTEANRRKRWYRSRPEGLTAESSTDVSVRHGVP</sequence>
<keyword evidence="2" id="KW-1185">Reference proteome</keyword>
<name>A0A6A5S708_9PLEO</name>